<organism evidence="8 9">
    <name type="scientific">Steinernema hermaphroditum</name>
    <dbReference type="NCBI Taxonomy" id="289476"/>
    <lineage>
        <taxon>Eukaryota</taxon>
        <taxon>Metazoa</taxon>
        <taxon>Ecdysozoa</taxon>
        <taxon>Nematoda</taxon>
        <taxon>Chromadorea</taxon>
        <taxon>Rhabditida</taxon>
        <taxon>Tylenchina</taxon>
        <taxon>Panagrolaimomorpha</taxon>
        <taxon>Strongyloidoidea</taxon>
        <taxon>Steinernematidae</taxon>
        <taxon>Steinernema</taxon>
    </lineage>
</organism>
<dbReference type="InterPro" id="IPR057520">
    <property type="entry name" value="GRHL1/CP2_C"/>
</dbReference>
<reference evidence="8" key="1">
    <citation type="submission" date="2023-06" db="EMBL/GenBank/DDBJ databases">
        <title>Genomic analysis of the entomopathogenic nematode Steinernema hermaphroditum.</title>
        <authorList>
            <person name="Schwarz E.M."/>
            <person name="Heppert J.K."/>
            <person name="Baniya A."/>
            <person name="Schwartz H.T."/>
            <person name="Tan C.-H."/>
            <person name="Antoshechkin I."/>
            <person name="Sternberg P.W."/>
            <person name="Goodrich-Blair H."/>
            <person name="Dillman A.R."/>
        </authorList>
    </citation>
    <scope>NUCLEOTIDE SEQUENCE</scope>
    <source>
        <strain evidence="8">PS9179</strain>
        <tissue evidence="8">Whole animal</tissue>
    </source>
</reference>
<evidence type="ECO:0000256" key="2">
    <source>
        <dbReference type="ARBA" id="ARBA00023015"/>
    </source>
</evidence>
<dbReference type="GO" id="GO:0005634">
    <property type="term" value="C:nucleus"/>
    <property type="evidence" value="ECO:0007669"/>
    <property type="project" value="UniProtKB-SubCell"/>
</dbReference>
<proteinExistence type="predicted"/>
<dbReference type="InterPro" id="IPR040167">
    <property type="entry name" value="TF_CP2-like"/>
</dbReference>
<dbReference type="GO" id="GO:0000978">
    <property type="term" value="F:RNA polymerase II cis-regulatory region sequence-specific DNA binding"/>
    <property type="evidence" value="ECO:0007669"/>
    <property type="project" value="TreeGrafter"/>
</dbReference>
<protein>
    <recommendedName>
        <fullName evidence="7">Grh/CP2 DB domain-containing protein</fullName>
    </recommendedName>
</protein>
<comment type="subcellular location">
    <subcellularLocation>
        <location evidence="1 6">Nucleus</location>
    </subcellularLocation>
</comment>
<dbReference type="InterPro" id="IPR007604">
    <property type="entry name" value="CP2"/>
</dbReference>
<sequence length="553" mass="61709">MFVPMETTSSEAQPQSEAHSVIRMAPPGDRQQQIDFEQQQQSLQELNAMQQLNYSYPTGYQEYTLAVGTPTLLQTSAPPPIYYQAMVPVNTSNSDWSRPLEHYGGYPTASTIHYIQQQTADGYGSTQGAELVANGVESTVLGGDLALLATAAPTIVASEASVVVPKRESESPDKAHSVRASPVVIPKVYNALGFQYILDAPISTSIRIDEDRITYVNKDQFYGINLSYIPDPVKPIKSLTVKSQVMVVFGDNKSFADEMGTWREWQRRQTGGGPPRILGIEPKNCTGIVGPIDSIAMNGVQFYWNTEQGAKLSVAVHCLSTEFSLQKGVKGLPMNIQVDTYDENISETVPFHRGYCQIKIFCDKGAERKLRDEYRRQQKRKAMNRPRKSDFEYHEPCDKSEFYHMSDLEKPAALYPGNAEDLDSLRRTSMSMDTMEMKPRPVDRVVIYGKRREDAVFTPIVITPPSVVSLAHAVAERLGVSADKVVSVFKHCRKGATVRFDDDMIRFYCSGDIYILELGRSAEDPNGFALNLYEQVDPNARSTYQGPKSETAN</sequence>
<dbReference type="Proteomes" id="UP001175271">
    <property type="component" value="Unassembled WGS sequence"/>
</dbReference>
<evidence type="ECO:0000256" key="6">
    <source>
        <dbReference type="PROSITE-ProRule" id="PRU01313"/>
    </source>
</evidence>
<evidence type="ECO:0000256" key="3">
    <source>
        <dbReference type="ARBA" id="ARBA00023125"/>
    </source>
</evidence>
<dbReference type="GO" id="GO:0001228">
    <property type="term" value="F:DNA-binding transcription activator activity, RNA polymerase II-specific"/>
    <property type="evidence" value="ECO:0007669"/>
    <property type="project" value="TreeGrafter"/>
</dbReference>
<keyword evidence="2" id="KW-0805">Transcription regulation</keyword>
<keyword evidence="4" id="KW-0804">Transcription</keyword>
<dbReference type="PANTHER" id="PTHR11037:SF20">
    <property type="entry name" value="PROTEIN GRAINYHEAD"/>
    <property type="match status" value="1"/>
</dbReference>
<keyword evidence="9" id="KW-1185">Reference proteome</keyword>
<dbReference type="AlphaFoldDB" id="A0AA39M819"/>
<comment type="caution">
    <text evidence="8">The sequence shown here is derived from an EMBL/GenBank/DDBJ whole genome shotgun (WGS) entry which is preliminary data.</text>
</comment>
<dbReference type="Pfam" id="PF25416">
    <property type="entry name" value="GRHL1_C"/>
    <property type="match status" value="1"/>
</dbReference>
<evidence type="ECO:0000256" key="5">
    <source>
        <dbReference type="ARBA" id="ARBA00023242"/>
    </source>
</evidence>
<dbReference type="EMBL" id="JAUCMV010000001">
    <property type="protein sequence ID" value="KAK0425011.1"/>
    <property type="molecule type" value="Genomic_DNA"/>
</dbReference>
<keyword evidence="5 6" id="KW-0539">Nucleus</keyword>
<dbReference type="PROSITE" id="PS51968">
    <property type="entry name" value="GRH_CP2_DB"/>
    <property type="match status" value="1"/>
</dbReference>
<evidence type="ECO:0000256" key="1">
    <source>
        <dbReference type="ARBA" id="ARBA00004123"/>
    </source>
</evidence>
<keyword evidence="3 6" id="KW-0238">DNA-binding</keyword>
<evidence type="ECO:0000313" key="9">
    <source>
        <dbReference type="Proteomes" id="UP001175271"/>
    </source>
</evidence>
<accession>A0AA39M819</accession>
<dbReference type="Pfam" id="PF04516">
    <property type="entry name" value="CP2"/>
    <property type="match status" value="1"/>
</dbReference>
<name>A0AA39M819_9BILA</name>
<evidence type="ECO:0000259" key="7">
    <source>
        <dbReference type="PROSITE" id="PS51968"/>
    </source>
</evidence>
<evidence type="ECO:0000313" key="8">
    <source>
        <dbReference type="EMBL" id="KAK0425011.1"/>
    </source>
</evidence>
<dbReference type="PANTHER" id="PTHR11037">
    <property type="entry name" value="TRANSCRIPTION FACTOR CP2"/>
    <property type="match status" value="1"/>
</dbReference>
<feature type="domain" description="Grh/CP2 DB" evidence="7">
    <location>
        <begin position="190"/>
        <end position="416"/>
    </location>
</feature>
<gene>
    <name evidence="8" type="ORF">QR680_008980</name>
</gene>
<evidence type="ECO:0000256" key="4">
    <source>
        <dbReference type="ARBA" id="ARBA00023163"/>
    </source>
</evidence>